<dbReference type="Proteomes" id="UP000825935">
    <property type="component" value="Chromosome 16"/>
</dbReference>
<comment type="similarity">
    <text evidence="7">Belongs to the AP2/ERF transcription factor family. ERF subfamily.</text>
</comment>
<dbReference type="Gene3D" id="3.30.730.10">
    <property type="entry name" value="AP2/ERF domain"/>
    <property type="match status" value="1"/>
</dbReference>
<dbReference type="PRINTS" id="PR00367">
    <property type="entry name" value="ETHRSPELEMNT"/>
</dbReference>
<dbReference type="AlphaFoldDB" id="A0A8T2T0G6"/>
<feature type="region of interest" description="Disordered" evidence="8">
    <location>
        <begin position="289"/>
        <end position="312"/>
    </location>
</feature>
<dbReference type="InterPro" id="IPR001471">
    <property type="entry name" value="AP2/ERF_dom"/>
</dbReference>
<dbReference type="CDD" id="cd00018">
    <property type="entry name" value="AP2"/>
    <property type="match status" value="1"/>
</dbReference>
<keyword evidence="11" id="KW-1185">Reference proteome</keyword>
<dbReference type="SUPFAM" id="SSF54171">
    <property type="entry name" value="DNA-binding domain"/>
    <property type="match status" value="1"/>
</dbReference>
<dbReference type="InterPro" id="IPR016177">
    <property type="entry name" value="DNA-bd_dom_sf"/>
</dbReference>
<protein>
    <recommendedName>
        <fullName evidence="9">AP2/ERF domain-containing protein</fullName>
    </recommendedName>
</protein>
<evidence type="ECO:0000256" key="3">
    <source>
        <dbReference type="ARBA" id="ARBA00023015"/>
    </source>
</evidence>
<dbReference type="GO" id="GO:0005634">
    <property type="term" value="C:nucleus"/>
    <property type="evidence" value="ECO:0007669"/>
    <property type="project" value="UniProtKB-SubCell"/>
</dbReference>
<dbReference type="GO" id="GO:0009873">
    <property type="term" value="P:ethylene-activated signaling pathway"/>
    <property type="evidence" value="ECO:0007669"/>
    <property type="project" value="UniProtKB-KW"/>
</dbReference>
<keyword evidence="5" id="KW-0804">Transcription</keyword>
<keyword evidence="2" id="KW-0936">Ethylene signaling pathway</keyword>
<dbReference type="GO" id="GO:0000976">
    <property type="term" value="F:transcription cis-regulatory region binding"/>
    <property type="evidence" value="ECO:0007669"/>
    <property type="project" value="UniProtKB-ARBA"/>
</dbReference>
<evidence type="ECO:0000256" key="2">
    <source>
        <dbReference type="ARBA" id="ARBA00022745"/>
    </source>
</evidence>
<dbReference type="PROSITE" id="PS51032">
    <property type="entry name" value="AP2_ERF"/>
    <property type="match status" value="1"/>
</dbReference>
<gene>
    <name evidence="10" type="ORF">KP509_16G004300</name>
</gene>
<evidence type="ECO:0000256" key="1">
    <source>
        <dbReference type="ARBA" id="ARBA00004123"/>
    </source>
</evidence>
<accession>A0A8T2T0G6</accession>
<name>A0A8T2T0G6_CERRI</name>
<evidence type="ECO:0000259" key="9">
    <source>
        <dbReference type="PROSITE" id="PS51032"/>
    </source>
</evidence>
<dbReference type="OrthoDB" id="663856at2759"/>
<dbReference type="GO" id="GO:0003700">
    <property type="term" value="F:DNA-binding transcription factor activity"/>
    <property type="evidence" value="ECO:0007669"/>
    <property type="project" value="InterPro"/>
</dbReference>
<comment type="subcellular location">
    <subcellularLocation>
        <location evidence="1">Nucleus</location>
    </subcellularLocation>
</comment>
<evidence type="ECO:0000256" key="6">
    <source>
        <dbReference type="ARBA" id="ARBA00023242"/>
    </source>
</evidence>
<keyword evidence="6" id="KW-0539">Nucleus</keyword>
<evidence type="ECO:0000313" key="11">
    <source>
        <dbReference type="Proteomes" id="UP000825935"/>
    </source>
</evidence>
<evidence type="ECO:0000256" key="4">
    <source>
        <dbReference type="ARBA" id="ARBA00023125"/>
    </source>
</evidence>
<dbReference type="Pfam" id="PF00847">
    <property type="entry name" value="AP2"/>
    <property type="match status" value="1"/>
</dbReference>
<dbReference type="FunFam" id="3.30.730.10:FF:000001">
    <property type="entry name" value="Ethylene-responsive transcription factor 2"/>
    <property type="match status" value="1"/>
</dbReference>
<evidence type="ECO:0000313" key="10">
    <source>
        <dbReference type="EMBL" id="KAH7387085.1"/>
    </source>
</evidence>
<organism evidence="10 11">
    <name type="scientific">Ceratopteris richardii</name>
    <name type="common">Triangle waterfern</name>
    <dbReference type="NCBI Taxonomy" id="49495"/>
    <lineage>
        <taxon>Eukaryota</taxon>
        <taxon>Viridiplantae</taxon>
        <taxon>Streptophyta</taxon>
        <taxon>Embryophyta</taxon>
        <taxon>Tracheophyta</taxon>
        <taxon>Polypodiopsida</taxon>
        <taxon>Polypodiidae</taxon>
        <taxon>Polypodiales</taxon>
        <taxon>Pteridineae</taxon>
        <taxon>Pteridaceae</taxon>
        <taxon>Parkerioideae</taxon>
        <taxon>Ceratopteris</taxon>
    </lineage>
</organism>
<dbReference type="InterPro" id="IPR051758">
    <property type="entry name" value="ERF/AP2-like"/>
</dbReference>
<dbReference type="PANTHER" id="PTHR31657">
    <property type="entry name" value="ETHYLENE-RESPONSIVE TRANSCRIPTION FACTOR ERF061"/>
    <property type="match status" value="1"/>
</dbReference>
<sequence length="379" mass="41537">MDYTQASRTALCCPRILSGLISLAEEMTGSSSSRGANDNRFQEAMRSTRRFRGKAEEVAPNPLLSTTPLSSGVPDAFAPSECSSTNQKLHTTIANHQTMRTHSLLSSFRAMNEGDAKDYAEQMKMQGAVASSRHGGFNLTYRKWLDTAAPETKLRRPFRGVRQRHWGKWVAEIRLPCSRTRLWLGTFDAAEDAALAYDRAALKLRGGRARFNFPSLLNTADPSCTGRRQSFIDSLDAKIDSLLENQRLCRSACAEKKTRSVRSMNRRASSTASDNGSVIEQMPASLHASDSQASWTHTHSPASSGVDSGLSGSPLEGDDRTLSFIQDLPDLIPSPANSTCAHLSATLSFIENPSWCTGSMDMQAFWKLLYAKASVQSSL</sequence>
<evidence type="ECO:0000256" key="8">
    <source>
        <dbReference type="SAM" id="MobiDB-lite"/>
    </source>
</evidence>
<comment type="caution">
    <text evidence="10">The sequence shown here is derived from an EMBL/GenBank/DDBJ whole genome shotgun (WGS) entry which is preliminary data.</text>
</comment>
<reference evidence="10" key="1">
    <citation type="submission" date="2021-08" db="EMBL/GenBank/DDBJ databases">
        <title>WGS assembly of Ceratopteris richardii.</title>
        <authorList>
            <person name="Marchant D.B."/>
            <person name="Chen G."/>
            <person name="Jenkins J."/>
            <person name="Shu S."/>
            <person name="Leebens-Mack J."/>
            <person name="Grimwood J."/>
            <person name="Schmutz J."/>
            <person name="Soltis P."/>
            <person name="Soltis D."/>
            <person name="Chen Z.-H."/>
        </authorList>
    </citation>
    <scope>NUCLEOTIDE SEQUENCE</scope>
    <source>
        <strain evidence="10">Whitten #5841</strain>
        <tissue evidence="10">Leaf</tissue>
    </source>
</reference>
<feature type="domain" description="AP2/ERF" evidence="9">
    <location>
        <begin position="157"/>
        <end position="214"/>
    </location>
</feature>
<evidence type="ECO:0000256" key="5">
    <source>
        <dbReference type="ARBA" id="ARBA00023163"/>
    </source>
</evidence>
<dbReference type="PANTHER" id="PTHR31657:SF87">
    <property type="entry name" value="ETHYLENE-RESPONSIVE TRANSCRIPTION FACTOR RAP2-13"/>
    <property type="match status" value="1"/>
</dbReference>
<dbReference type="EMBL" id="CM035421">
    <property type="protein sequence ID" value="KAH7387085.1"/>
    <property type="molecule type" value="Genomic_DNA"/>
</dbReference>
<feature type="compositionally biased region" description="Polar residues" evidence="8">
    <location>
        <begin position="289"/>
        <end position="306"/>
    </location>
</feature>
<dbReference type="InterPro" id="IPR036955">
    <property type="entry name" value="AP2/ERF_dom_sf"/>
</dbReference>
<evidence type="ECO:0000256" key="7">
    <source>
        <dbReference type="ARBA" id="ARBA00024343"/>
    </source>
</evidence>
<dbReference type="SMART" id="SM00380">
    <property type="entry name" value="AP2"/>
    <property type="match status" value="1"/>
</dbReference>
<proteinExistence type="inferred from homology"/>
<keyword evidence="4" id="KW-0238">DNA-binding</keyword>
<keyword evidence="3" id="KW-0805">Transcription regulation</keyword>